<dbReference type="PANTHER" id="PTHR43377:SF1">
    <property type="entry name" value="BILIVERDIN REDUCTASE A"/>
    <property type="match status" value="1"/>
</dbReference>
<dbReference type="InterPro" id="IPR055170">
    <property type="entry name" value="GFO_IDH_MocA-like_dom"/>
</dbReference>
<sequence>MKIVFIGASHWHLDLYLLPLLDNPEAELVGIADPDPDVVARLTQRLGCAGDTDFRALCRRVRPDFVFALGRHADMPEEARFLIEEEIPFALEKPCGLSSADVAPMAALAAQKGAFAAVPLVFRNGDFAQHLESLKDEGDLSYASFRFIAGFPARYRQAGCAWMLDPSLSGGGCTINLAIHFFDLAIRLLGPDVRVLNATMANHAWRERVEDYSVVTFERAGALCVVETGYLFPAPTSNFDMHYALRSPRSYTIAHDTQTVESLANDGTSRQWPSVTTNVPHYRTFVNDVLARVRAGQPPLASLADMVPVMRLVDDAYAKARSTPLLPAGPILAAS</sequence>
<evidence type="ECO:0000259" key="1">
    <source>
        <dbReference type="Pfam" id="PF01408"/>
    </source>
</evidence>
<dbReference type="Pfam" id="PF01408">
    <property type="entry name" value="GFO_IDH_MocA"/>
    <property type="match status" value="1"/>
</dbReference>
<dbReference type="PANTHER" id="PTHR43377">
    <property type="entry name" value="BILIVERDIN REDUCTASE A"/>
    <property type="match status" value="1"/>
</dbReference>
<dbReference type="InterPro" id="IPR000683">
    <property type="entry name" value="Gfo/Idh/MocA-like_OxRdtase_N"/>
</dbReference>
<evidence type="ECO:0000313" key="3">
    <source>
        <dbReference type="EMBL" id="TCK28350.1"/>
    </source>
</evidence>
<evidence type="ECO:0000259" key="2">
    <source>
        <dbReference type="Pfam" id="PF22725"/>
    </source>
</evidence>
<dbReference type="EMBL" id="SMFY01000002">
    <property type="protein sequence ID" value="TCK28350.1"/>
    <property type="molecule type" value="Genomic_DNA"/>
</dbReference>
<dbReference type="Pfam" id="PF22725">
    <property type="entry name" value="GFO_IDH_MocA_C3"/>
    <property type="match status" value="1"/>
</dbReference>
<dbReference type="SUPFAM" id="SSF51735">
    <property type="entry name" value="NAD(P)-binding Rossmann-fold domains"/>
    <property type="match status" value="1"/>
</dbReference>
<keyword evidence="4" id="KW-1185">Reference proteome</keyword>
<feature type="domain" description="GFO/IDH/MocA-like oxidoreductase" evidence="2">
    <location>
        <begin position="143"/>
        <end position="235"/>
    </location>
</feature>
<dbReference type="AlphaFoldDB" id="A0A4R1I4N8"/>
<dbReference type="InterPro" id="IPR051450">
    <property type="entry name" value="Gfo/Idh/MocA_Oxidoreductases"/>
</dbReference>
<accession>A0A4R1I4N8</accession>
<reference evidence="3 4" key="1">
    <citation type="submission" date="2019-03" db="EMBL/GenBank/DDBJ databases">
        <title>Genomic Encyclopedia of Type Strains, Phase IV (KMG-IV): sequencing the most valuable type-strain genomes for metagenomic binning, comparative biology and taxonomic classification.</title>
        <authorList>
            <person name="Goeker M."/>
        </authorList>
    </citation>
    <scope>NUCLEOTIDE SEQUENCE [LARGE SCALE GENOMIC DNA]</scope>
    <source>
        <strain evidence="3 4">DSM 101</strain>
    </source>
</reference>
<dbReference type="RefSeq" id="WP_165901606.1">
    <property type="nucleotide sequence ID" value="NZ_SMFY01000002.1"/>
</dbReference>
<evidence type="ECO:0000313" key="4">
    <source>
        <dbReference type="Proteomes" id="UP000295030"/>
    </source>
</evidence>
<dbReference type="Proteomes" id="UP000295030">
    <property type="component" value="Unassembled WGS sequence"/>
</dbReference>
<feature type="domain" description="Gfo/Idh/MocA-like oxidoreductase N-terminal" evidence="1">
    <location>
        <begin position="2"/>
        <end position="116"/>
    </location>
</feature>
<dbReference type="Gene3D" id="3.30.360.10">
    <property type="entry name" value="Dihydrodipicolinate Reductase, domain 2"/>
    <property type="match status" value="1"/>
</dbReference>
<protein>
    <submittedName>
        <fullName evidence="3">Putative dehydrogenase</fullName>
    </submittedName>
</protein>
<dbReference type="GO" id="GO:0000166">
    <property type="term" value="F:nucleotide binding"/>
    <property type="evidence" value="ECO:0007669"/>
    <property type="project" value="InterPro"/>
</dbReference>
<dbReference type="InterPro" id="IPR036291">
    <property type="entry name" value="NAD(P)-bd_dom_sf"/>
</dbReference>
<name>A0A4R1I4N8_ANCAQ</name>
<dbReference type="SUPFAM" id="SSF55347">
    <property type="entry name" value="Glyceraldehyde-3-phosphate dehydrogenase-like, C-terminal domain"/>
    <property type="match status" value="1"/>
</dbReference>
<comment type="caution">
    <text evidence="3">The sequence shown here is derived from an EMBL/GenBank/DDBJ whole genome shotgun (WGS) entry which is preliminary data.</text>
</comment>
<gene>
    <name evidence="3" type="ORF">EV667_2354</name>
</gene>
<proteinExistence type="predicted"/>
<organism evidence="3 4">
    <name type="scientific">Ancylobacter aquaticus</name>
    <dbReference type="NCBI Taxonomy" id="100"/>
    <lineage>
        <taxon>Bacteria</taxon>
        <taxon>Pseudomonadati</taxon>
        <taxon>Pseudomonadota</taxon>
        <taxon>Alphaproteobacteria</taxon>
        <taxon>Hyphomicrobiales</taxon>
        <taxon>Xanthobacteraceae</taxon>
        <taxon>Ancylobacter</taxon>
    </lineage>
</organism>
<dbReference type="Gene3D" id="3.40.50.720">
    <property type="entry name" value="NAD(P)-binding Rossmann-like Domain"/>
    <property type="match status" value="1"/>
</dbReference>